<feature type="non-terminal residue" evidence="2">
    <location>
        <position position="106"/>
    </location>
</feature>
<evidence type="ECO:0000313" key="2">
    <source>
        <dbReference type="EMBL" id="GFR49837.1"/>
    </source>
</evidence>
<dbReference type="AlphaFoldDB" id="A0AAD3HR67"/>
<comment type="caution">
    <text evidence="2">The sequence shown here is derived from an EMBL/GenBank/DDBJ whole genome shotgun (WGS) entry which is preliminary data.</text>
</comment>
<feature type="transmembrane region" description="Helical" evidence="1">
    <location>
        <begin position="54"/>
        <end position="77"/>
    </location>
</feature>
<keyword evidence="1" id="KW-1133">Transmembrane helix</keyword>
<gene>
    <name evidence="2" type="ORF">Agub_g11777</name>
</gene>
<protein>
    <submittedName>
        <fullName evidence="2">Uncharacterized protein</fullName>
    </submittedName>
</protein>
<dbReference type="Proteomes" id="UP001054857">
    <property type="component" value="Unassembled WGS sequence"/>
</dbReference>
<proteinExistence type="predicted"/>
<evidence type="ECO:0000256" key="1">
    <source>
        <dbReference type="SAM" id="Phobius"/>
    </source>
</evidence>
<name>A0AAD3HR67_9CHLO</name>
<evidence type="ECO:0000313" key="3">
    <source>
        <dbReference type="Proteomes" id="UP001054857"/>
    </source>
</evidence>
<sequence>MGIACPKAPSISLTNRPKPGLPLWTRPAVDTKRLSPLRAIPCNTPAAAAAAESLPAALVGLAVLGSAVLPYGVQALVQYLRPRKCKRCYGAGYLPCSVCHGRGKVG</sequence>
<keyword evidence="1" id="KW-0812">Transmembrane</keyword>
<dbReference type="EMBL" id="BMAR01000033">
    <property type="protein sequence ID" value="GFR49837.1"/>
    <property type="molecule type" value="Genomic_DNA"/>
</dbReference>
<organism evidence="2 3">
    <name type="scientific">Astrephomene gubernaculifera</name>
    <dbReference type="NCBI Taxonomy" id="47775"/>
    <lineage>
        <taxon>Eukaryota</taxon>
        <taxon>Viridiplantae</taxon>
        <taxon>Chlorophyta</taxon>
        <taxon>core chlorophytes</taxon>
        <taxon>Chlorophyceae</taxon>
        <taxon>CS clade</taxon>
        <taxon>Chlamydomonadales</taxon>
        <taxon>Astrephomenaceae</taxon>
        <taxon>Astrephomene</taxon>
    </lineage>
</organism>
<keyword evidence="3" id="KW-1185">Reference proteome</keyword>
<reference evidence="2 3" key="1">
    <citation type="journal article" date="2021" name="Sci. Rep.">
        <title>Genome sequencing of the multicellular alga Astrephomene provides insights into convergent evolution of germ-soma differentiation.</title>
        <authorList>
            <person name="Yamashita S."/>
            <person name="Yamamoto K."/>
            <person name="Matsuzaki R."/>
            <person name="Suzuki S."/>
            <person name="Yamaguchi H."/>
            <person name="Hirooka S."/>
            <person name="Minakuchi Y."/>
            <person name="Miyagishima S."/>
            <person name="Kawachi M."/>
            <person name="Toyoda A."/>
            <person name="Nozaki H."/>
        </authorList>
    </citation>
    <scope>NUCLEOTIDE SEQUENCE [LARGE SCALE GENOMIC DNA]</scope>
    <source>
        <strain evidence="2 3">NIES-4017</strain>
    </source>
</reference>
<accession>A0AAD3HR67</accession>
<keyword evidence="1" id="KW-0472">Membrane</keyword>